<dbReference type="AlphaFoldDB" id="A0A1G2QE05"/>
<dbReference type="EMBL" id="MHTJ01000002">
    <property type="protein sequence ID" value="OHA58816.1"/>
    <property type="molecule type" value="Genomic_DNA"/>
</dbReference>
<evidence type="ECO:0000313" key="1">
    <source>
        <dbReference type="EMBL" id="OHA58816.1"/>
    </source>
</evidence>
<proteinExistence type="predicted"/>
<gene>
    <name evidence="1" type="ORF">A2571_00310</name>
</gene>
<accession>A0A1G2QE05</accession>
<dbReference type="Proteomes" id="UP000177043">
    <property type="component" value="Unassembled WGS sequence"/>
</dbReference>
<name>A0A1G2QE05_9BACT</name>
<evidence type="ECO:0000313" key="2">
    <source>
        <dbReference type="Proteomes" id="UP000177043"/>
    </source>
</evidence>
<organism evidence="1 2">
    <name type="scientific">Candidatus Vogelbacteria bacterium RIFOXYD1_FULL_44_32</name>
    <dbReference type="NCBI Taxonomy" id="1802438"/>
    <lineage>
        <taxon>Bacteria</taxon>
        <taxon>Candidatus Vogeliibacteriota</taxon>
    </lineage>
</organism>
<dbReference type="STRING" id="1802438.A2571_00310"/>
<reference evidence="1 2" key="1">
    <citation type="journal article" date="2016" name="Nat. Commun.">
        <title>Thousands of microbial genomes shed light on interconnected biogeochemical processes in an aquifer system.</title>
        <authorList>
            <person name="Anantharaman K."/>
            <person name="Brown C.T."/>
            <person name="Hug L.A."/>
            <person name="Sharon I."/>
            <person name="Castelle C.J."/>
            <person name="Probst A.J."/>
            <person name="Thomas B.C."/>
            <person name="Singh A."/>
            <person name="Wilkins M.J."/>
            <person name="Karaoz U."/>
            <person name="Brodie E.L."/>
            <person name="Williams K.H."/>
            <person name="Hubbard S.S."/>
            <person name="Banfield J.F."/>
        </authorList>
    </citation>
    <scope>NUCLEOTIDE SEQUENCE [LARGE SCALE GENOMIC DNA]</scope>
</reference>
<sequence length="247" mass="28741">MVKKSKKVTEKTYEVFLDLLRSKKFVNDVIKFRKNNEIPENGFADDPMKILDTKWKDPERKLKAEVKLAEFLKRYDLPPSAHDVASSYIVDGLTPEVAIAEGHMFYGCSIENPSNKGTYKSSEPIWRASGKKYVSLLIHEGAKVSDVKKYVEYNWDQIEEIISVPLGEKNNQKVKKRIRMKVNRLRDERVASLSRKSKDVLRSYLSSEKRLIRMSKNAIIAELMRFLYGDKVSVDNVRQIMSRYKQK</sequence>
<comment type="caution">
    <text evidence="1">The sequence shown here is derived from an EMBL/GenBank/DDBJ whole genome shotgun (WGS) entry which is preliminary data.</text>
</comment>
<protein>
    <submittedName>
        <fullName evidence="1">Uncharacterized protein</fullName>
    </submittedName>
</protein>